<evidence type="ECO:0000256" key="3">
    <source>
        <dbReference type="ARBA" id="ARBA00022729"/>
    </source>
</evidence>
<feature type="domain" description="Bacterial surface antigen (D15)" evidence="7">
    <location>
        <begin position="592"/>
        <end position="764"/>
    </location>
</feature>
<dbReference type="AlphaFoldDB" id="A0A3N4PSA8"/>
<proteinExistence type="predicted"/>
<keyword evidence="3" id="KW-0732">Signal</keyword>
<evidence type="ECO:0000256" key="5">
    <source>
        <dbReference type="ARBA" id="ARBA00023237"/>
    </source>
</evidence>
<dbReference type="Proteomes" id="UP000278351">
    <property type="component" value="Unassembled WGS sequence"/>
</dbReference>
<keyword evidence="9" id="KW-1185">Reference proteome</keyword>
<gene>
    <name evidence="8" type="ORF">EGT74_12495</name>
</gene>
<evidence type="ECO:0000313" key="9">
    <source>
        <dbReference type="Proteomes" id="UP000278351"/>
    </source>
</evidence>
<evidence type="ECO:0000256" key="6">
    <source>
        <dbReference type="SAM" id="MobiDB-lite"/>
    </source>
</evidence>
<dbReference type="Pfam" id="PF01103">
    <property type="entry name" value="Omp85"/>
    <property type="match status" value="1"/>
</dbReference>
<dbReference type="PANTHER" id="PTHR12815:SF47">
    <property type="entry name" value="TRANSLOCATION AND ASSEMBLY MODULE SUBUNIT TAMA"/>
    <property type="match status" value="1"/>
</dbReference>
<name>A0A3N4PSA8_9BACT</name>
<dbReference type="EMBL" id="RPDH01000002">
    <property type="protein sequence ID" value="RPE07891.1"/>
    <property type="molecule type" value="Genomic_DNA"/>
</dbReference>
<dbReference type="Gene3D" id="3.10.20.310">
    <property type="entry name" value="membrane protein fhac"/>
    <property type="match status" value="1"/>
</dbReference>
<protein>
    <recommendedName>
        <fullName evidence="7">Bacterial surface antigen (D15) domain-containing protein</fullName>
    </recommendedName>
</protein>
<feature type="region of interest" description="Disordered" evidence="6">
    <location>
        <begin position="1"/>
        <end position="23"/>
    </location>
</feature>
<organism evidence="8 9">
    <name type="scientific">Chitinophaga lutea</name>
    <dbReference type="NCBI Taxonomy" id="2488634"/>
    <lineage>
        <taxon>Bacteria</taxon>
        <taxon>Pseudomonadati</taxon>
        <taxon>Bacteroidota</taxon>
        <taxon>Chitinophagia</taxon>
        <taxon>Chitinophagales</taxon>
        <taxon>Chitinophagaceae</taxon>
        <taxon>Chitinophaga</taxon>
    </lineage>
</organism>
<keyword evidence="4" id="KW-0472">Membrane</keyword>
<keyword evidence="5" id="KW-0998">Cell outer membrane</keyword>
<dbReference type="Gene3D" id="2.40.160.50">
    <property type="entry name" value="membrane protein fhac: a member of the omp85/tpsb transporter family"/>
    <property type="match status" value="1"/>
</dbReference>
<reference evidence="8 9" key="1">
    <citation type="submission" date="2018-11" db="EMBL/GenBank/DDBJ databases">
        <title>Chitinophaga lutea sp.nov., isolate from arsenic contaminated soil.</title>
        <authorList>
            <person name="Zong Y."/>
        </authorList>
    </citation>
    <scope>NUCLEOTIDE SEQUENCE [LARGE SCALE GENOMIC DNA]</scope>
    <source>
        <strain evidence="8 9">ZY74</strain>
    </source>
</reference>
<comment type="subcellular location">
    <subcellularLocation>
        <location evidence="1">Membrane</location>
    </subcellularLocation>
</comment>
<evidence type="ECO:0000256" key="1">
    <source>
        <dbReference type="ARBA" id="ARBA00004370"/>
    </source>
</evidence>
<dbReference type="InterPro" id="IPR000184">
    <property type="entry name" value="Bac_surfAg_D15"/>
</dbReference>
<comment type="caution">
    <text evidence="8">The sequence shown here is derived from an EMBL/GenBank/DDBJ whole genome shotgun (WGS) entry which is preliminary data.</text>
</comment>
<evidence type="ECO:0000259" key="7">
    <source>
        <dbReference type="Pfam" id="PF01103"/>
    </source>
</evidence>
<sequence length="795" mass="90886">MTSSGKYSAGKKKKRNRSACARKPNSDMKTFARYLLLMGLLAVWAACSTTRTVPEGDRLYTGHEIKWTEKKKPKDYSDLKSAMDSRVRPTPNRKFLGMPFKLWLYNLGKEPKGKGLNYLLRKKWGEPPVLLSQLNADRNDDILNSYLEDNGYFQSEVTHEIKNKGKKKASVEFTATPNHRYTIHRVRFDTDTGVLAREIMKNTRRTLLKPGDNFSLDRIKAERERIHDHLKEEGFYYFTPDYMLVQIDSTLKGQVDLYVRLKPNTPATAIRQYWMKEVELYTNYDLTKDSVQRNTPGVKYQNFTIIDPDSLYKPIVFDRSVFLQRDSLYRISSHNITLQRLVNLGTFKFVRGNFRPVRDSALLFARFFLTPYPKRSLQFEVSGTSKSNGFVGSQVKISARNRNFQRKANLLEINLGGGFETQVGGKTTQLSTNAYSANAEVAITMPRFYTPIIKFNPRTPYVPKTRFSLGYELLNRPNLYNLNAFTGLYGYLWKQTRYIDHQLFPVAITYVLPGNESEEFLKQKKQDPALAQSISKQFILGSNYTLTFNNQSPAKYHSFFGLFNIDLAGNLAGLVVPKSGDGVKRIFNNEISQYIRVNVDGRHYWRLGDNLRWVNRLFAGYGFAYGKNPDTLPPPTLPFVKQFFTGGSNSIRAFRARALGPGSYRDTLPDGNLLLANAAGDIKLEFNTELRYKPNNLLELAAFVDAGNIWLGKAPDTAQAKVFAFNRFVKEIAVGAGLGLRIDASILLVRFDIAFPLRKPWLPQGERWVINQIAFGDGKWRKENLILNIAIGYPF</sequence>
<dbReference type="GO" id="GO:0019867">
    <property type="term" value="C:outer membrane"/>
    <property type="evidence" value="ECO:0007669"/>
    <property type="project" value="InterPro"/>
</dbReference>
<evidence type="ECO:0000313" key="8">
    <source>
        <dbReference type="EMBL" id="RPE07891.1"/>
    </source>
</evidence>
<evidence type="ECO:0000256" key="2">
    <source>
        <dbReference type="ARBA" id="ARBA00022692"/>
    </source>
</evidence>
<accession>A0A3N4PSA8</accession>
<keyword evidence="2" id="KW-0812">Transmembrane</keyword>
<evidence type="ECO:0000256" key="4">
    <source>
        <dbReference type="ARBA" id="ARBA00023136"/>
    </source>
</evidence>
<dbReference type="PANTHER" id="PTHR12815">
    <property type="entry name" value="SORTING AND ASSEMBLY MACHINERY SAMM50 PROTEIN FAMILY MEMBER"/>
    <property type="match status" value="1"/>
</dbReference>
<dbReference type="InterPro" id="IPR039910">
    <property type="entry name" value="D15-like"/>
</dbReference>